<feature type="domain" description="MATH" evidence="5">
    <location>
        <begin position="29"/>
        <end position="156"/>
    </location>
</feature>
<dbReference type="SUPFAM" id="SSF54695">
    <property type="entry name" value="POZ domain"/>
    <property type="match status" value="1"/>
</dbReference>
<dbReference type="Proteomes" id="UP001231189">
    <property type="component" value="Unassembled WGS sequence"/>
</dbReference>
<accession>A0AAD8R155</accession>
<comment type="caution">
    <text evidence="6">The sequence shown here is derived from an EMBL/GenBank/DDBJ whole genome shotgun (WGS) entry which is preliminary data.</text>
</comment>
<evidence type="ECO:0000256" key="3">
    <source>
        <dbReference type="SAM" id="MobiDB-lite"/>
    </source>
</evidence>
<dbReference type="Pfam" id="PF00651">
    <property type="entry name" value="BTB"/>
    <property type="match status" value="1"/>
</dbReference>
<dbReference type="EMBL" id="JAUUTY010000007">
    <property type="protein sequence ID" value="KAK1612466.1"/>
    <property type="molecule type" value="Genomic_DNA"/>
</dbReference>
<evidence type="ECO:0000259" key="4">
    <source>
        <dbReference type="PROSITE" id="PS50097"/>
    </source>
</evidence>
<dbReference type="InterPro" id="IPR045005">
    <property type="entry name" value="BPM1-6"/>
</dbReference>
<evidence type="ECO:0000256" key="2">
    <source>
        <dbReference type="ARBA" id="ARBA00010846"/>
    </source>
</evidence>
<keyword evidence="7" id="KW-1185">Reference proteome</keyword>
<reference evidence="6" key="1">
    <citation type="submission" date="2023-07" db="EMBL/GenBank/DDBJ databases">
        <title>A chromosome-level genome assembly of Lolium multiflorum.</title>
        <authorList>
            <person name="Chen Y."/>
            <person name="Copetti D."/>
            <person name="Kolliker R."/>
            <person name="Studer B."/>
        </authorList>
    </citation>
    <scope>NUCLEOTIDE SEQUENCE</scope>
    <source>
        <strain evidence="6">02402/16</strain>
        <tissue evidence="6">Leaf</tissue>
    </source>
</reference>
<dbReference type="PROSITE" id="PS50144">
    <property type="entry name" value="MATH"/>
    <property type="match status" value="1"/>
</dbReference>
<evidence type="ECO:0000259" key="5">
    <source>
        <dbReference type="PROSITE" id="PS50144"/>
    </source>
</evidence>
<feature type="region of interest" description="Disordered" evidence="3">
    <location>
        <begin position="372"/>
        <end position="392"/>
    </location>
</feature>
<feature type="region of interest" description="Disordered" evidence="3">
    <location>
        <begin position="406"/>
        <end position="427"/>
    </location>
</feature>
<dbReference type="InterPro" id="IPR008974">
    <property type="entry name" value="TRAF-like"/>
</dbReference>
<organism evidence="6 7">
    <name type="scientific">Lolium multiflorum</name>
    <name type="common">Italian ryegrass</name>
    <name type="synonym">Lolium perenne subsp. multiflorum</name>
    <dbReference type="NCBI Taxonomy" id="4521"/>
    <lineage>
        <taxon>Eukaryota</taxon>
        <taxon>Viridiplantae</taxon>
        <taxon>Streptophyta</taxon>
        <taxon>Embryophyta</taxon>
        <taxon>Tracheophyta</taxon>
        <taxon>Spermatophyta</taxon>
        <taxon>Magnoliopsida</taxon>
        <taxon>Liliopsida</taxon>
        <taxon>Poales</taxon>
        <taxon>Poaceae</taxon>
        <taxon>BOP clade</taxon>
        <taxon>Pooideae</taxon>
        <taxon>Poodae</taxon>
        <taxon>Poeae</taxon>
        <taxon>Poeae Chloroplast Group 2 (Poeae type)</taxon>
        <taxon>Loliodinae</taxon>
        <taxon>Loliinae</taxon>
        <taxon>Lolium</taxon>
    </lineage>
</organism>
<dbReference type="Gene3D" id="3.30.710.10">
    <property type="entry name" value="Potassium Channel Kv1.1, Chain A"/>
    <property type="match status" value="1"/>
</dbReference>
<evidence type="ECO:0000313" key="6">
    <source>
        <dbReference type="EMBL" id="KAK1612466.1"/>
    </source>
</evidence>
<dbReference type="InterPro" id="IPR002083">
    <property type="entry name" value="MATH/TRAF_dom"/>
</dbReference>
<dbReference type="Pfam" id="PF24570">
    <property type="entry name" value="BACK_BPM_SPOP"/>
    <property type="match status" value="1"/>
</dbReference>
<dbReference type="Pfam" id="PF22486">
    <property type="entry name" value="MATH_2"/>
    <property type="match status" value="1"/>
</dbReference>
<proteinExistence type="inferred from homology"/>
<name>A0AAD8R155_LOLMU</name>
<dbReference type="AlphaFoldDB" id="A0AAD8R155"/>
<comment type="pathway">
    <text evidence="1">Protein modification; protein ubiquitination.</text>
</comment>
<dbReference type="SMART" id="SM00225">
    <property type="entry name" value="BTB"/>
    <property type="match status" value="1"/>
</dbReference>
<gene>
    <name evidence="6" type="ORF">QYE76_036139</name>
</gene>
<feature type="domain" description="BTB" evidence="4">
    <location>
        <begin position="192"/>
        <end position="265"/>
    </location>
</feature>
<dbReference type="PROSITE" id="PS50097">
    <property type="entry name" value="BTB"/>
    <property type="match status" value="1"/>
</dbReference>
<dbReference type="GO" id="GO:0016567">
    <property type="term" value="P:protein ubiquitination"/>
    <property type="evidence" value="ECO:0007669"/>
    <property type="project" value="InterPro"/>
</dbReference>
<dbReference type="CDD" id="cd00121">
    <property type="entry name" value="MATH"/>
    <property type="match status" value="1"/>
</dbReference>
<dbReference type="SUPFAM" id="SSF49599">
    <property type="entry name" value="TRAF domain-like"/>
    <property type="match status" value="1"/>
</dbReference>
<dbReference type="InterPro" id="IPR011333">
    <property type="entry name" value="SKP1/BTB/POZ_sf"/>
</dbReference>
<comment type="similarity">
    <text evidence="2">Belongs to the Tdpoz family.</text>
</comment>
<dbReference type="Gene3D" id="1.25.40.420">
    <property type="match status" value="1"/>
</dbReference>
<dbReference type="PANTHER" id="PTHR26379:SF316">
    <property type="entry name" value="MATH DOMAIN-CONTAINING PROTEIN"/>
    <property type="match status" value="1"/>
</dbReference>
<feature type="compositionally biased region" description="Low complexity" evidence="3">
    <location>
        <begin position="372"/>
        <end position="384"/>
    </location>
</feature>
<dbReference type="InterPro" id="IPR000210">
    <property type="entry name" value="BTB/POZ_dom"/>
</dbReference>
<dbReference type="Gene3D" id="2.60.210.10">
    <property type="entry name" value="Apoptosis, Tumor Necrosis Factor Receptor Associated Protein 2, Chain A"/>
    <property type="match status" value="1"/>
</dbReference>
<evidence type="ECO:0000313" key="7">
    <source>
        <dbReference type="Proteomes" id="UP001231189"/>
    </source>
</evidence>
<sequence>MSMSTVLSTLRRAGWQKLSASAIVPRHSTGSHLLRIPKFTEARNTVKHGEAVRSSTFAVGGHDWRMCCYPNGNWISEEDHVALSWEHAGQKWPPHIIQHVQFSILDQAMKPSYTRASKEDIHYARTWGAYADFISHEDLYKGKYLMDDCLTVLCDLTVVVTGTDDRVEVPWPPAPFNLQGQLTEAIWNKERPDVKVLVGGETLAAHRWVLEARSPVLKTDLSLAGATNGEDDNTLEVELRVDDMDADVFIALLQFIYTDSTPLLDAPTTAERLLVAADKYELEKLKLMCEEELCRHIGMSSVASCLALAERHRCPVLREACMRFLSSAGNLAETIMAMQMDGFGQLKKDCSSALLELVVKKMVVDRNLPSSSSAAAAWRPGGTLPRRRRLPPLSLPSLAATRGAVWQRPSGAGGGSSSSRARSGGGYFLGPEHGPFIGDLDGGV</sequence>
<evidence type="ECO:0000256" key="1">
    <source>
        <dbReference type="ARBA" id="ARBA00004906"/>
    </source>
</evidence>
<dbReference type="InterPro" id="IPR056423">
    <property type="entry name" value="BACK_BPM_SPOP"/>
</dbReference>
<dbReference type="PANTHER" id="PTHR26379">
    <property type="entry name" value="BTB/POZ AND MATH DOMAIN-CONTAINING PROTEIN 1"/>
    <property type="match status" value="1"/>
</dbReference>
<protein>
    <submittedName>
        <fullName evidence="6">Uncharacterized protein</fullName>
    </submittedName>
</protein>